<dbReference type="PANTHER" id="PTHR43442">
    <property type="entry name" value="GLUCONOKINASE-RELATED"/>
    <property type="match status" value="1"/>
</dbReference>
<dbReference type="GO" id="GO:0046316">
    <property type="term" value="F:gluconokinase activity"/>
    <property type="evidence" value="ECO:0007669"/>
    <property type="project" value="UniProtKB-EC"/>
</dbReference>
<dbReference type="EMBL" id="FOCI01000014">
    <property type="protein sequence ID" value="SEN35961.1"/>
    <property type="molecule type" value="Genomic_DNA"/>
</dbReference>
<evidence type="ECO:0000256" key="4">
    <source>
        <dbReference type="ARBA" id="ARBA00022679"/>
    </source>
</evidence>
<dbReference type="STRING" id="245187.SAMN04488003_11412"/>
<evidence type="ECO:0000256" key="7">
    <source>
        <dbReference type="ARBA" id="ARBA00022840"/>
    </source>
</evidence>
<reference evidence="11 12" key="1">
    <citation type="submission" date="2016-10" db="EMBL/GenBank/DDBJ databases">
        <authorList>
            <person name="de Groot N.N."/>
        </authorList>
    </citation>
    <scope>NUCLEOTIDE SEQUENCE [LARGE SCALE GENOMIC DNA]</scope>
    <source>
        <strain evidence="11 12">DSM 16213</strain>
    </source>
</reference>
<evidence type="ECO:0000256" key="8">
    <source>
        <dbReference type="ARBA" id="ARBA00023064"/>
    </source>
</evidence>
<dbReference type="OrthoDB" id="9795716at2"/>
<dbReference type="RefSeq" id="WP_089903453.1">
    <property type="nucleotide sequence ID" value="NZ_FOCI01000014.1"/>
</dbReference>
<sequence>MQTPPKIVVMGVSGCGKSTIAELLARQMALRYRDGDGLHPPANVEKMRRGDPLTDADRAPWLDLVGQALADQCDVIACSALKRSYRDRIRRHAPDAIFVHLAGDRAVLKARVGNRPGHFMPASLLDSQLDTLEQLAHDEAGFIVDLDQTPEAIVEQAIAHLPPAERS</sequence>
<dbReference type="InterPro" id="IPR027417">
    <property type="entry name" value="P-loop_NTPase"/>
</dbReference>
<dbReference type="SUPFAM" id="SSF52540">
    <property type="entry name" value="P-loop containing nucleoside triphosphate hydrolases"/>
    <property type="match status" value="1"/>
</dbReference>
<evidence type="ECO:0000256" key="2">
    <source>
        <dbReference type="ARBA" id="ARBA00008420"/>
    </source>
</evidence>
<dbReference type="EC" id="2.7.1.12" evidence="3 10"/>
<evidence type="ECO:0000256" key="3">
    <source>
        <dbReference type="ARBA" id="ARBA00012054"/>
    </source>
</evidence>
<evidence type="ECO:0000256" key="6">
    <source>
        <dbReference type="ARBA" id="ARBA00022777"/>
    </source>
</evidence>
<dbReference type="AlphaFoldDB" id="A0A1H8FVW3"/>
<dbReference type="InterPro" id="IPR006001">
    <property type="entry name" value="Therm_gnt_kin"/>
</dbReference>
<dbReference type="NCBIfam" id="TIGR01313">
    <property type="entry name" value="therm_gnt_kin"/>
    <property type="match status" value="1"/>
</dbReference>
<name>A0A1H8FVW3_9RHOB</name>
<organism evidence="11 12">
    <name type="scientific">Loktanella fryxellensis</name>
    <dbReference type="NCBI Taxonomy" id="245187"/>
    <lineage>
        <taxon>Bacteria</taxon>
        <taxon>Pseudomonadati</taxon>
        <taxon>Pseudomonadota</taxon>
        <taxon>Alphaproteobacteria</taxon>
        <taxon>Rhodobacterales</taxon>
        <taxon>Roseobacteraceae</taxon>
        <taxon>Loktanella</taxon>
    </lineage>
</organism>
<accession>A0A1H8FVW3</accession>
<dbReference type="GO" id="GO:0005524">
    <property type="term" value="F:ATP binding"/>
    <property type="evidence" value="ECO:0007669"/>
    <property type="project" value="UniProtKB-KW"/>
</dbReference>
<dbReference type="GO" id="GO:0005737">
    <property type="term" value="C:cytoplasm"/>
    <property type="evidence" value="ECO:0007669"/>
    <property type="project" value="TreeGrafter"/>
</dbReference>
<dbReference type="CDD" id="cd02021">
    <property type="entry name" value="GntK"/>
    <property type="match status" value="1"/>
</dbReference>
<keyword evidence="5 10" id="KW-0547">Nucleotide-binding</keyword>
<evidence type="ECO:0000313" key="11">
    <source>
        <dbReference type="EMBL" id="SEN35961.1"/>
    </source>
</evidence>
<dbReference type="Gene3D" id="3.40.50.300">
    <property type="entry name" value="P-loop containing nucleotide triphosphate hydrolases"/>
    <property type="match status" value="1"/>
</dbReference>
<dbReference type="Proteomes" id="UP000199585">
    <property type="component" value="Unassembled WGS sequence"/>
</dbReference>
<keyword evidence="4 10" id="KW-0808">Transferase</keyword>
<keyword evidence="7 10" id="KW-0067">ATP-binding</keyword>
<comment type="similarity">
    <text evidence="2 10">Belongs to the gluconokinase GntK/GntV family.</text>
</comment>
<proteinExistence type="inferred from homology"/>
<evidence type="ECO:0000256" key="9">
    <source>
        <dbReference type="ARBA" id="ARBA00048090"/>
    </source>
</evidence>
<keyword evidence="6 10" id="KW-0418">Kinase</keyword>
<dbReference type="GO" id="GO:0019521">
    <property type="term" value="P:D-gluconate metabolic process"/>
    <property type="evidence" value="ECO:0007669"/>
    <property type="project" value="UniProtKB-KW"/>
</dbReference>
<comment type="pathway">
    <text evidence="1">Carbohydrate acid metabolism.</text>
</comment>
<evidence type="ECO:0000313" key="12">
    <source>
        <dbReference type="Proteomes" id="UP000199585"/>
    </source>
</evidence>
<protein>
    <recommendedName>
        <fullName evidence="3 10">Gluconokinase</fullName>
        <ecNumber evidence="3 10">2.7.1.12</ecNumber>
    </recommendedName>
</protein>
<evidence type="ECO:0000256" key="10">
    <source>
        <dbReference type="RuleBase" id="RU363066"/>
    </source>
</evidence>
<keyword evidence="12" id="KW-1185">Reference proteome</keyword>
<dbReference type="Pfam" id="PF01202">
    <property type="entry name" value="SKI"/>
    <property type="match status" value="1"/>
</dbReference>
<comment type="catalytic activity">
    <reaction evidence="9 10">
        <text>D-gluconate + ATP = 6-phospho-D-gluconate + ADP + H(+)</text>
        <dbReference type="Rhea" id="RHEA:19433"/>
        <dbReference type="ChEBI" id="CHEBI:15378"/>
        <dbReference type="ChEBI" id="CHEBI:18391"/>
        <dbReference type="ChEBI" id="CHEBI:30616"/>
        <dbReference type="ChEBI" id="CHEBI:58759"/>
        <dbReference type="ChEBI" id="CHEBI:456216"/>
        <dbReference type="EC" id="2.7.1.12"/>
    </reaction>
</comment>
<keyword evidence="8" id="KW-0311">Gluconate utilization</keyword>
<dbReference type="PANTHER" id="PTHR43442:SF3">
    <property type="entry name" value="GLUCONOKINASE-RELATED"/>
    <property type="match status" value="1"/>
</dbReference>
<dbReference type="FunFam" id="3.40.50.300:FF:000522">
    <property type="entry name" value="Gluconokinase"/>
    <property type="match status" value="1"/>
</dbReference>
<dbReference type="InterPro" id="IPR031322">
    <property type="entry name" value="Shikimate/glucono_kinase"/>
</dbReference>
<gene>
    <name evidence="11" type="ORF">SAMN04488003_11412</name>
</gene>
<evidence type="ECO:0000256" key="1">
    <source>
        <dbReference type="ARBA" id="ARBA00004761"/>
    </source>
</evidence>
<evidence type="ECO:0000256" key="5">
    <source>
        <dbReference type="ARBA" id="ARBA00022741"/>
    </source>
</evidence>